<dbReference type="FunFam" id="2.40.40.20:FF:000005">
    <property type="entry name" value="Periplasmic nitrate reductase"/>
    <property type="match status" value="1"/>
</dbReference>
<dbReference type="PROSITE" id="PS00490">
    <property type="entry name" value="MOLYBDOPTERIN_PROK_2"/>
    <property type="match status" value="1"/>
</dbReference>
<dbReference type="GO" id="GO:0015942">
    <property type="term" value="P:formate metabolic process"/>
    <property type="evidence" value="ECO:0007669"/>
    <property type="project" value="InterPro"/>
</dbReference>
<evidence type="ECO:0000256" key="8">
    <source>
        <dbReference type="ARBA" id="ARBA00023004"/>
    </source>
</evidence>
<dbReference type="Gene3D" id="2.20.25.90">
    <property type="entry name" value="ADC-like domains"/>
    <property type="match status" value="1"/>
</dbReference>
<evidence type="ECO:0000256" key="4">
    <source>
        <dbReference type="ARBA" id="ARBA00022485"/>
    </source>
</evidence>
<keyword evidence="4" id="KW-0004">4Fe-4S</keyword>
<evidence type="ECO:0000256" key="7">
    <source>
        <dbReference type="ARBA" id="ARBA00023002"/>
    </source>
</evidence>
<dbReference type="SMART" id="SM00926">
    <property type="entry name" value="Molybdop_Fe4S4"/>
    <property type="match status" value="1"/>
</dbReference>
<dbReference type="OMA" id="DGPPCCY"/>
<dbReference type="GO" id="GO:0046872">
    <property type="term" value="F:metal ion binding"/>
    <property type="evidence" value="ECO:0007669"/>
    <property type="project" value="UniProtKB-KW"/>
</dbReference>
<dbReference type="InterPro" id="IPR006478">
    <property type="entry name" value="Formate_DH_asu"/>
</dbReference>
<accession>E7EAQ0</accession>
<name>E7EAQ0_9EURY</name>
<keyword evidence="5" id="KW-0500">Molybdenum</keyword>
<evidence type="ECO:0000256" key="9">
    <source>
        <dbReference type="ARBA" id="ARBA00023014"/>
    </source>
</evidence>
<dbReference type="Pfam" id="PF00384">
    <property type="entry name" value="Molybdopterin"/>
    <property type="match status" value="1"/>
</dbReference>
<evidence type="ECO:0000259" key="12">
    <source>
        <dbReference type="PROSITE" id="PS51669"/>
    </source>
</evidence>
<dbReference type="PROSITE" id="PS00551">
    <property type="entry name" value="MOLYBDOPTERIN_PROK_1"/>
    <property type="match status" value="1"/>
</dbReference>
<keyword evidence="8" id="KW-0408">Iron</keyword>
<dbReference type="SUPFAM" id="SSF53706">
    <property type="entry name" value="Formate dehydrogenase/DMSO reductase, domains 1-3"/>
    <property type="match status" value="1"/>
</dbReference>
<dbReference type="Gene3D" id="3.40.50.740">
    <property type="match status" value="1"/>
</dbReference>
<dbReference type="InterPro" id="IPR009010">
    <property type="entry name" value="Asp_de-COase-like_dom_sf"/>
</dbReference>
<keyword evidence="9" id="KW-0411">Iron-sulfur</keyword>
<evidence type="ECO:0000256" key="2">
    <source>
        <dbReference type="ARBA" id="ARBA00001966"/>
    </source>
</evidence>
<dbReference type="InterPro" id="IPR041925">
    <property type="entry name" value="CT_Formate-Dh_H"/>
</dbReference>
<organism evidence="13">
    <name type="scientific">Methanothrix harundinacea</name>
    <dbReference type="NCBI Taxonomy" id="301375"/>
    <lineage>
        <taxon>Archaea</taxon>
        <taxon>Methanobacteriati</taxon>
        <taxon>Methanobacteriota</taxon>
        <taxon>Stenosarchaea group</taxon>
        <taxon>Methanomicrobia</taxon>
        <taxon>Methanotrichales</taxon>
        <taxon>Methanotrichaceae</taxon>
        <taxon>Methanothrix</taxon>
    </lineage>
</organism>
<dbReference type="GO" id="GO:0008863">
    <property type="term" value="F:formate dehydrogenase (NAD+) activity"/>
    <property type="evidence" value="ECO:0007669"/>
    <property type="project" value="InterPro"/>
</dbReference>
<dbReference type="InterPro" id="IPR050123">
    <property type="entry name" value="Prok_molybdopt-oxidoreductase"/>
</dbReference>
<dbReference type="CDD" id="cd02790">
    <property type="entry name" value="MopB_CT_Formate-Dh_H"/>
    <property type="match status" value="1"/>
</dbReference>
<comment type="catalytic activity">
    <reaction evidence="10">
        <text>oxidized coenzyme F420-(gamma-L-Glu)(n) + formate + 2 H(+) = reduced coenzyme F420-(gamma-L-Glu)(n) + CO2</text>
        <dbReference type="Rhea" id="RHEA:42764"/>
        <dbReference type="Rhea" id="RHEA-COMP:12939"/>
        <dbReference type="Rhea" id="RHEA-COMP:14378"/>
        <dbReference type="ChEBI" id="CHEBI:15378"/>
        <dbReference type="ChEBI" id="CHEBI:15740"/>
        <dbReference type="ChEBI" id="CHEBI:16526"/>
        <dbReference type="ChEBI" id="CHEBI:133980"/>
        <dbReference type="ChEBI" id="CHEBI:139511"/>
        <dbReference type="EC" id="1.17.98.3"/>
    </reaction>
</comment>
<dbReference type="InterPro" id="IPR006657">
    <property type="entry name" value="MoPterin_dinucl-bd_dom"/>
</dbReference>
<sequence length="695" mass="77153">MIPDMKFVATTCPYCGVGCGLLLAVRDERVVGVEPWQAHPINEGKLCQKGRYAHQFIHSEDRLKTPLIKRGGSFVPASWDEALQLIARRLSSYRPEEVFFLASAKATNEENYLFQKFARVVMKTNNVDHCARLCHSSTVSALAKAFGSGAMTNSILDLEEARCIFVIGSNTFEQHPLIGRRLVLARRRGAKVISADPRLTPTAKEADLHLPIRPGTDVALINGLVRRIIEGGWEDRGFIEERTRGFETLRETVMKEESTLPGTSRITGVPEGDIEAAAEMIATLKPAALLYSMGVTQHTSGVENVLALANLMMLTGNIGRPGSGVNPLRGQNNVQGACDMGALPNVFSGYQSVEEDGCRRRMKRVWGVEELGEARAGITSTEMMEILADRPGRMKALYLMGENPMISEADQNRVRRALDNVEFMVSQEIFMTETTELADVVLPAASFAEKDGTFTNTDRRVQRLRKAIDPPGEAMPDWEILSRLARAMGYGKMFDYRRAEDIFEEVARATPSYAGISYRRLEEPHALQWPCPGPHHPGTPILHVERFATPDGLGHFTPVEWRPPAEVPSEDYPLILTTGRSLWHWHAGSMTRRSKSLGGEVETGWVEMNEEDAEEMGIGDGEVVRVSSRRGRIELPARVTSEIKRGVIFVPFHFAECPANRLTNAALDPVSKIPEFKACAARVDKLRGWQHPRGG</sequence>
<dbReference type="PANTHER" id="PTHR43105:SF14">
    <property type="entry name" value="FORMATE DEHYDROGENASE H"/>
    <property type="match status" value="1"/>
</dbReference>
<dbReference type="GO" id="GO:0016020">
    <property type="term" value="C:membrane"/>
    <property type="evidence" value="ECO:0007669"/>
    <property type="project" value="TreeGrafter"/>
</dbReference>
<evidence type="ECO:0000256" key="5">
    <source>
        <dbReference type="ARBA" id="ARBA00022505"/>
    </source>
</evidence>
<evidence type="ECO:0000256" key="11">
    <source>
        <dbReference type="ARBA" id="ARBA00049724"/>
    </source>
</evidence>
<dbReference type="GO" id="GO:0022904">
    <property type="term" value="P:respiratory electron transport chain"/>
    <property type="evidence" value="ECO:0007669"/>
    <property type="project" value="TreeGrafter"/>
</dbReference>
<dbReference type="InterPro" id="IPR006656">
    <property type="entry name" value="Mopterin_OxRdtase"/>
</dbReference>
<evidence type="ECO:0000256" key="6">
    <source>
        <dbReference type="ARBA" id="ARBA00022723"/>
    </source>
</evidence>
<dbReference type="Gene3D" id="2.40.40.20">
    <property type="match status" value="1"/>
</dbReference>
<dbReference type="Pfam" id="PF01568">
    <property type="entry name" value="Molydop_binding"/>
    <property type="match status" value="1"/>
</dbReference>
<dbReference type="GO" id="GO:0043546">
    <property type="term" value="F:molybdopterin cofactor binding"/>
    <property type="evidence" value="ECO:0007669"/>
    <property type="project" value="InterPro"/>
</dbReference>
<reference evidence="13" key="1">
    <citation type="submission" date="2010-11" db="EMBL/GenBank/DDBJ databases">
        <title>Morphology change in Methanosaeta harundinacea.</title>
        <authorList>
            <person name="Zhu J.X."/>
            <person name="Zhang G.S."/>
            <person name="Dong X.Z."/>
        </authorList>
    </citation>
    <scope>NUCLEOTIDE SEQUENCE</scope>
    <source>
        <strain evidence="13">6Ac</strain>
    </source>
</reference>
<dbReference type="FunFam" id="3.40.228.10:FF:000002">
    <property type="entry name" value="Formate dehydrogenase subunit alpha"/>
    <property type="match status" value="1"/>
</dbReference>
<dbReference type="Pfam" id="PF04879">
    <property type="entry name" value="Molybdop_Fe4S4"/>
    <property type="match status" value="1"/>
</dbReference>
<dbReference type="PIRSF" id="PIRSF000144">
    <property type="entry name" value="CbbBc"/>
    <property type="match status" value="1"/>
</dbReference>
<dbReference type="PANTHER" id="PTHR43105">
    <property type="entry name" value="RESPIRATORY NITRATE REDUCTASE"/>
    <property type="match status" value="1"/>
</dbReference>
<keyword evidence="7" id="KW-0560">Oxidoreductase</keyword>
<dbReference type="PROSITE" id="PS51669">
    <property type="entry name" value="4FE4S_MOW_BIS_MGD"/>
    <property type="match status" value="1"/>
</dbReference>
<protein>
    <recommendedName>
        <fullName evidence="11">formate dehydrogenase (coenzyme F420)</fullName>
        <ecNumber evidence="11">1.17.98.3</ecNumber>
    </recommendedName>
</protein>
<keyword evidence="6" id="KW-0479">Metal-binding</keyword>
<dbReference type="InterPro" id="IPR027467">
    <property type="entry name" value="MopterinOxRdtase_cofactor_BS"/>
</dbReference>
<dbReference type="Gene3D" id="3.40.228.10">
    <property type="entry name" value="Dimethylsulfoxide Reductase, domain 2"/>
    <property type="match status" value="1"/>
</dbReference>
<dbReference type="GO" id="GO:0043794">
    <property type="term" value="F:formate dehydrogenase (coenzyme F420) activity"/>
    <property type="evidence" value="ECO:0007669"/>
    <property type="project" value="UniProtKB-EC"/>
</dbReference>
<dbReference type="EMBL" id="HQ625043">
    <property type="protein sequence ID" value="ADU53758.1"/>
    <property type="molecule type" value="Genomic_DNA"/>
</dbReference>
<evidence type="ECO:0000256" key="1">
    <source>
        <dbReference type="ARBA" id="ARBA00001942"/>
    </source>
</evidence>
<dbReference type="PROSITE" id="PS00932">
    <property type="entry name" value="MOLYBDOPTERIN_PROK_3"/>
    <property type="match status" value="1"/>
</dbReference>
<dbReference type="CDD" id="cd02753">
    <property type="entry name" value="MopB_Formate-Dh-H"/>
    <property type="match status" value="1"/>
</dbReference>
<evidence type="ECO:0000256" key="10">
    <source>
        <dbReference type="ARBA" id="ARBA00047971"/>
    </source>
</evidence>
<comment type="cofactor">
    <cofactor evidence="1">
        <name>Mo-bis(molybdopterin guanine dinucleotide)</name>
        <dbReference type="ChEBI" id="CHEBI:60539"/>
    </cofactor>
</comment>
<dbReference type="GO" id="GO:0003954">
    <property type="term" value="F:NADH dehydrogenase activity"/>
    <property type="evidence" value="ECO:0007669"/>
    <property type="project" value="TreeGrafter"/>
</dbReference>
<dbReference type="FunFam" id="2.20.25.90:FF:000006">
    <property type="entry name" value="Formate dehydrogenase alpha subunit"/>
    <property type="match status" value="1"/>
</dbReference>
<proteinExistence type="inferred from homology"/>
<dbReference type="InterPro" id="IPR041924">
    <property type="entry name" value="Formate_Dh-H_N"/>
</dbReference>
<comment type="similarity">
    <text evidence="3">Belongs to the prokaryotic molybdopterin-containing oxidoreductase family.</text>
</comment>
<dbReference type="InterPro" id="IPR006655">
    <property type="entry name" value="Mopterin_OxRdtase_prok_CS"/>
</dbReference>
<feature type="domain" description="4Fe-4S Mo/W bis-MGD-type" evidence="12">
    <location>
        <begin position="5"/>
        <end position="61"/>
    </location>
</feature>
<dbReference type="SUPFAM" id="SSF50692">
    <property type="entry name" value="ADC-like"/>
    <property type="match status" value="1"/>
</dbReference>
<dbReference type="AlphaFoldDB" id="E7EAQ0"/>
<dbReference type="InterPro" id="IPR006963">
    <property type="entry name" value="Mopterin_OxRdtase_4Fe-4S_dom"/>
</dbReference>
<dbReference type="GO" id="GO:0051539">
    <property type="term" value="F:4 iron, 4 sulfur cluster binding"/>
    <property type="evidence" value="ECO:0007669"/>
    <property type="project" value="UniProtKB-KW"/>
</dbReference>
<comment type="cofactor">
    <cofactor evidence="2">
        <name>[4Fe-4S] cluster</name>
        <dbReference type="ChEBI" id="CHEBI:49883"/>
    </cofactor>
</comment>
<dbReference type="NCBIfam" id="TIGR01591">
    <property type="entry name" value="Fdh-alpha"/>
    <property type="match status" value="1"/>
</dbReference>
<evidence type="ECO:0000313" key="13">
    <source>
        <dbReference type="EMBL" id="ADU53758.1"/>
    </source>
</evidence>
<evidence type="ECO:0000256" key="3">
    <source>
        <dbReference type="ARBA" id="ARBA00010312"/>
    </source>
</evidence>
<dbReference type="EC" id="1.17.98.3" evidence="11"/>